<evidence type="ECO:0000256" key="2">
    <source>
        <dbReference type="SAM" id="Coils"/>
    </source>
</evidence>
<dbReference type="PANTHER" id="PTHR10039">
    <property type="entry name" value="AMELOGENIN"/>
    <property type="match status" value="1"/>
</dbReference>
<feature type="domain" description="Nephrocystin 3-like N-terminal" evidence="3">
    <location>
        <begin position="269"/>
        <end position="447"/>
    </location>
</feature>
<dbReference type="Gene3D" id="3.40.50.300">
    <property type="entry name" value="P-loop containing nucleotide triphosphate hydrolases"/>
    <property type="match status" value="1"/>
</dbReference>
<proteinExistence type="predicted"/>
<sequence>MPLEALAAVGLASNVVQLFDFLCKTYAELGEIRKSATGLSDVNVDFENVAVNLKRLTANLASVNAPAGSQADQQLQELAIKITAVADQLLGAIAEFKTHEPRGKWKSFVHALQQKLGNATKIDKTAGKLSRLQEQLNTCLLQMMRDENSHVRKEIQNLIDESKRMETNTAQELQHLKTDVLSQIQNLETKSLLYGSRVEDLLKNVERLQSVNGRDVAKLSGRMQKLSHTLSKIQDESKSIYQDHRILRNLHFKTIKMREFRIPEAHTKTFEWIYSDSNEDSSFLQWLQHDHGVFWTMGKAGSGKSTLMKFEANHRLTRKHLKRWAAEKKLVIASYYFWNAGNDLQKSQEGLLRSLLFTILQNCPHMISELFSEFYPDPGYFEGDAAIWNPQSLLQLFTRLSQQAEPTTRFCFFVDGLDEYEGESIELIESLRALARSTMVKLCVSSRPWHVFKDEYERPNSCMLKMEDLTRDDIALYVQDMLEGHERFGTLQQRDSRYQELVQQIIDKAEGVFLWVFLVVRSLLRGLTSSDRISDLQRRIALLPPSLEDFFRHMLDSIEEVYRKDTFEAFQYVLHAPPSGPIPLIVFSYLDEEDPNFAFQISAATLSHKEISMREDDMRRRLDGRTKGLLEASPRRDASDIPTVDFLHRTARDFMVTRDMRHMLEKHLDPKFDADEALARAFLAQIKLGPLPRDGSLAVDPLSTVLYYVHESESNSYRPASKIVDELAVAVRNVYWDATIRRDGSFLGHLVANNILIYVAQWLATVPNLATQSKSPLLSVALRNVPRAAIASTQRYLNADMVELLLSKGAKPNQNLSFSTTIWAEFVAELHNYPRKYGKDGPTMLRTLELLISHSADLDIPVKIKELSNNSRLDSGNYLTASEIIRLRFPDDAEWLLSKAPQGASFGTAFLAWPFFRKSSR</sequence>
<dbReference type="SUPFAM" id="SSF52540">
    <property type="entry name" value="P-loop containing nucleoside triphosphate hydrolases"/>
    <property type="match status" value="1"/>
</dbReference>
<reference evidence="5" key="1">
    <citation type="submission" date="2022-10" db="EMBL/GenBank/DDBJ databases">
        <title>Tapping the CABI collections for fungal endophytes: first genome assemblies for Collariella, Neodidymelliopsis, Ascochyta clinopodiicola, Didymella pomorum, Didymosphaeria variabile, Neocosmospora piperis and Neocucurbitaria cava.</title>
        <authorList>
            <person name="Hill R."/>
        </authorList>
    </citation>
    <scope>NUCLEOTIDE SEQUENCE</scope>
    <source>
        <strain evidence="5">IMI 356814</strain>
    </source>
</reference>
<dbReference type="AlphaFoldDB" id="A0A9W9CQK6"/>
<evidence type="ECO:0000256" key="1">
    <source>
        <dbReference type="ARBA" id="ARBA00022737"/>
    </source>
</evidence>
<dbReference type="Pfam" id="PF24883">
    <property type="entry name" value="NPHP3_N"/>
    <property type="match status" value="1"/>
</dbReference>
<dbReference type="OrthoDB" id="443402at2759"/>
<name>A0A9W9CQK6_9PLEO</name>
<dbReference type="Pfam" id="PF25053">
    <property type="entry name" value="DUF7791"/>
    <property type="match status" value="1"/>
</dbReference>
<feature type="coiled-coil region" evidence="2">
    <location>
        <begin position="141"/>
        <end position="190"/>
    </location>
</feature>
<evidence type="ECO:0000259" key="3">
    <source>
        <dbReference type="Pfam" id="PF24883"/>
    </source>
</evidence>
<evidence type="ECO:0000259" key="4">
    <source>
        <dbReference type="Pfam" id="PF25053"/>
    </source>
</evidence>
<dbReference type="PANTHER" id="PTHR10039:SF5">
    <property type="entry name" value="NACHT DOMAIN-CONTAINING PROTEIN"/>
    <property type="match status" value="1"/>
</dbReference>
<evidence type="ECO:0000313" key="6">
    <source>
        <dbReference type="Proteomes" id="UP001140560"/>
    </source>
</evidence>
<keyword evidence="6" id="KW-1185">Reference proteome</keyword>
<dbReference type="InterPro" id="IPR056693">
    <property type="entry name" value="DUF7791"/>
</dbReference>
<comment type="caution">
    <text evidence="5">The sequence shown here is derived from an EMBL/GenBank/DDBJ whole genome shotgun (WGS) entry which is preliminary data.</text>
</comment>
<gene>
    <name evidence="5" type="ORF">N0V83_001624</name>
</gene>
<dbReference type="InterPro" id="IPR027417">
    <property type="entry name" value="P-loop_NTPase"/>
</dbReference>
<feature type="domain" description="DUF7791" evidence="4">
    <location>
        <begin position="557"/>
        <end position="691"/>
    </location>
</feature>
<evidence type="ECO:0008006" key="7">
    <source>
        <dbReference type="Google" id="ProtNLM"/>
    </source>
</evidence>
<evidence type="ECO:0000313" key="5">
    <source>
        <dbReference type="EMBL" id="KAJ4376341.1"/>
    </source>
</evidence>
<dbReference type="InterPro" id="IPR056884">
    <property type="entry name" value="NPHP3-like_N"/>
</dbReference>
<keyword evidence="2" id="KW-0175">Coiled coil</keyword>
<dbReference type="EMBL" id="JAPEUY010000002">
    <property type="protein sequence ID" value="KAJ4376341.1"/>
    <property type="molecule type" value="Genomic_DNA"/>
</dbReference>
<accession>A0A9W9CQK6</accession>
<keyword evidence="1" id="KW-0677">Repeat</keyword>
<dbReference type="Proteomes" id="UP001140560">
    <property type="component" value="Unassembled WGS sequence"/>
</dbReference>
<protein>
    <recommendedName>
        <fullName evidence="7">NACHT domain-containing protein</fullName>
    </recommendedName>
</protein>
<organism evidence="5 6">
    <name type="scientific">Neocucurbitaria cava</name>
    <dbReference type="NCBI Taxonomy" id="798079"/>
    <lineage>
        <taxon>Eukaryota</taxon>
        <taxon>Fungi</taxon>
        <taxon>Dikarya</taxon>
        <taxon>Ascomycota</taxon>
        <taxon>Pezizomycotina</taxon>
        <taxon>Dothideomycetes</taxon>
        <taxon>Pleosporomycetidae</taxon>
        <taxon>Pleosporales</taxon>
        <taxon>Pleosporineae</taxon>
        <taxon>Cucurbitariaceae</taxon>
        <taxon>Neocucurbitaria</taxon>
    </lineage>
</organism>